<accession>X1KE67</accession>
<keyword evidence="1" id="KW-1133">Transmembrane helix</keyword>
<comment type="caution">
    <text evidence="2">The sequence shown here is derived from an EMBL/GenBank/DDBJ whole genome shotgun (WGS) entry which is preliminary data.</text>
</comment>
<dbReference type="EMBL" id="BARV01000028">
    <property type="protein sequence ID" value="GAH91930.1"/>
    <property type="molecule type" value="Genomic_DNA"/>
</dbReference>
<sequence length="57" mass="6060">MLLLVGTFFTLEAADITAALAYVGNVFDDVKLLVLLAIGIPLGFMIIKRAIGLAPKK</sequence>
<gene>
    <name evidence="2" type="ORF">S06H3_00194</name>
    <name evidence="3" type="ORF">S06H3_09270</name>
</gene>
<keyword evidence="1" id="KW-0472">Membrane</keyword>
<name>X1KE67_9ZZZZ</name>
<protein>
    <submittedName>
        <fullName evidence="2">Uncharacterized protein</fullName>
    </submittedName>
</protein>
<keyword evidence="1" id="KW-0812">Transmembrane</keyword>
<evidence type="ECO:0000313" key="2">
    <source>
        <dbReference type="EMBL" id="GAH91930.1"/>
    </source>
</evidence>
<feature type="transmembrane region" description="Helical" evidence="1">
    <location>
        <begin position="30"/>
        <end position="47"/>
    </location>
</feature>
<evidence type="ECO:0000313" key="3">
    <source>
        <dbReference type="EMBL" id="GAI14941.1"/>
    </source>
</evidence>
<dbReference type="EMBL" id="BARV01004052">
    <property type="protein sequence ID" value="GAI14941.1"/>
    <property type="molecule type" value="Genomic_DNA"/>
</dbReference>
<organism evidence="2">
    <name type="scientific">marine sediment metagenome</name>
    <dbReference type="NCBI Taxonomy" id="412755"/>
    <lineage>
        <taxon>unclassified sequences</taxon>
        <taxon>metagenomes</taxon>
        <taxon>ecological metagenomes</taxon>
    </lineage>
</organism>
<evidence type="ECO:0000256" key="1">
    <source>
        <dbReference type="SAM" id="Phobius"/>
    </source>
</evidence>
<proteinExistence type="predicted"/>
<reference evidence="2" key="1">
    <citation type="journal article" date="2014" name="Front. Microbiol.">
        <title>High frequency of phylogenetically diverse reductive dehalogenase-homologous genes in deep subseafloor sedimentary metagenomes.</title>
        <authorList>
            <person name="Kawai M."/>
            <person name="Futagami T."/>
            <person name="Toyoda A."/>
            <person name="Takaki Y."/>
            <person name="Nishi S."/>
            <person name="Hori S."/>
            <person name="Arai W."/>
            <person name="Tsubouchi T."/>
            <person name="Morono Y."/>
            <person name="Uchiyama I."/>
            <person name="Ito T."/>
            <person name="Fujiyama A."/>
            <person name="Inagaki F."/>
            <person name="Takami H."/>
        </authorList>
    </citation>
    <scope>NUCLEOTIDE SEQUENCE</scope>
    <source>
        <strain evidence="2">Expedition CK06-06</strain>
    </source>
</reference>
<dbReference type="AlphaFoldDB" id="X1KE67"/>